<keyword evidence="1" id="KW-0732">Signal</keyword>
<keyword evidence="3" id="KW-1185">Reference proteome</keyword>
<organism evidence="2 3">
    <name type="scientific">Limnohabitans curvus</name>
    <dbReference type="NCBI Taxonomy" id="323423"/>
    <lineage>
        <taxon>Bacteria</taxon>
        <taxon>Pseudomonadati</taxon>
        <taxon>Pseudomonadota</taxon>
        <taxon>Betaproteobacteria</taxon>
        <taxon>Burkholderiales</taxon>
        <taxon>Comamonadaceae</taxon>
        <taxon>Limnohabitans</taxon>
    </lineage>
</organism>
<name>A0A315FYE0_9BURK</name>
<comment type="caution">
    <text evidence="2">The sequence shown here is derived from an EMBL/GenBank/DDBJ whole genome shotgun (WGS) entry which is preliminary data.</text>
</comment>
<feature type="signal peptide" evidence="1">
    <location>
        <begin position="1"/>
        <end position="19"/>
    </location>
</feature>
<gene>
    <name evidence="2" type="ORF">B9Z44_01545</name>
</gene>
<feature type="chain" id="PRO_5016365878" evidence="1">
    <location>
        <begin position="20"/>
        <end position="151"/>
    </location>
</feature>
<dbReference type="AlphaFoldDB" id="A0A315FYE0"/>
<dbReference type="RefSeq" id="WP_108401511.1">
    <property type="nucleotide sequence ID" value="NZ_NESP01000001.1"/>
</dbReference>
<evidence type="ECO:0000313" key="3">
    <source>
        <dbReference type="Proteomes" id="UP000251341"/>
    </source>
</evidence>
<proteinExistence type="predicted"/>
<dbReference type="Proteomes" id="UP000251341">
    <property type="component" value="Unassembled WGS sequence"/>
</dbReference>
<sequence>MPQYLLILFVIAMQPSAWAGWVYFTNNNHASNEYYFAPVEDKGKVKVLRTFSQLPVDAKVPYHTPKAVVKVTLYNYASEQSTYELNCQDQTIQLTERIFYRDGAGKTPFITHTMKDAFIQGSNSEFAKQFIKTPLRFDDIKHYRIHEVACK</sequence>
<accession>A0A315FYE0</accession>
<dbReference type="EMBL" id="NESP01000001">
    <property type="protein sequence ID" value="PUE58397.1"/>
    <property type="molecule type" value="Genomic_DNA"/>
</dbReference>
<evidence type="ECO:0000313" key="2">
    <source>
        <dbReference type="EMBL" id="PUE58397.1"/>
    </source>
</evidence>
<protein>
    <submittedName>
        <fullName evidence="2">Uncharacterized protein</fullName>
    </submittedName>
</protein>
<reference evidence="2 3" key="1">
    <citation type="submission" date="2017-04" db="EMBL/GenBank/DDBJ databases">
        <title>Unexpected and diverse lifestyles within the genus Limnohabitans.</title>
        <authorList>
            <person name="Kasalicky V."/>
            <person name="Mehrshad M."/>
            <person name="Andrei S.-A."/>
            <person name="Salcher M."/>
            <person name="Kratochvilova H."/>
            <person name="Simek K."/>
            <person name="Ghai R."/>
        </authorList>
    </citation>
    <scope>NUCLEOTIDE SEQUENCE [LARGE SCALE GENOMIC DNA]</scope>
    <source>
        <strain evidence="2 3">MWH-C5</strain>
    </source>
</reference>
<evidence type="ECO:0000256" key="1">
    <source>
        <dbReference type="SAM" id="SignalP"/>
    </source>
</evidence>